<evidence type="ECO:0000259" key="1">
    <source>
        <dbReference type="Pfam" id="PF20653"/>
    </source>
</evidence>
<dbReference type="GO" id="GO:0006891">
    <property type="term" value="P:intra-Golgi vesicle-mediated transport"/>
    <property type="evidence" value="ECO:0007669"/>
    <property type="project" value="InterPro"/>
</dbReference>
<reference evidence="2" key="1">
    <citation type="submission" date="2021-02" db="EMBL/GenBank/DDBJ databases">
        <authorList>
            <person name="Dougan E. K."/>
            <person name="Rhodes N."/>
            <person name="Thang M."/>
            <person name="Chan C."/>
        </authorList>
    </citation>
    <scope>NUCLEOTIDE SEQUENCE</scope>
</reference>
<dbReference type="EMBL" id="CAJNNV010026097">
    <property type="protein sequence ID" value="CAE8617220.1"/>
    <property type="molecule type" value="Genomic_DNA"/>
</dbReference>
<proteinExistence type="predicted"/>
<dbReference type="InterPro" id="IPR048369">
    <property type="entry name" value="COG6_C"/>
</dbReference>
<sequence>VDILHETSEILEASYERMFVWVQQQCRGPREGAVSKSTPAELDTPAGKVLKRVLKLLAERPVYYNHCLRDIARVRKQALLQRFLEALSQGDATFGARPIELQACDPVRYVGDMLAWIHEHVAAEREAVSALMSMPASKSADASPTRDRLSSDATDGSMTLVSCEEILDTSLEGLASTLNSRVKQALQANASIVTVYKVAQVFSFFAHTLEEVLHRKEASLVATCGDLHARTYQNFLDMWESQAQKLRQGVVGVYVSDLFAPPFVVEAVNTLSEVLSIYEMAPVPAGEREADFLPILSAAFDPLLNHCQQVASMMDAADGQVFLINCVSAMQKPLRNHDFTAQRTAMYTELLADQVNVIVVGQAKSVLAKVGLGEPLKALREKRPEVPLSNVPELHPVSLAATLRSFYNSLFTLGGALALPLLERIENSSLRQEARAGVSKLIAAAYAELHKGVEELGVATHTPEQVQTLLEGC</sequence>
<dbReference type="OMA" id="RSETCIR"/>
<name>A0A813FTP7_POLGL</name>
<organism evidence="2 3">
    <name type="scientific">Polarella glacialis</name>
    <name type="common">Dinoflagellate</name>
    <dbReference type="NCBI Taxonomy" id="89957"/>
    <lineage>
        <taxon>Eukaryota</taxon>
        <taxon>Sar</taxon>
        <taxon>Alveolata</taxon>
        <taxon>Dinophyceae</taxon>
        <taxon>Suessiales</taxon>
        <taxon>Suessiaceae</taxon>
        <taxon>Polarella</taxon>
    </lineage>
</organism>
<keyword evidence="3" id="KW-1185">Reference proteome</keyword>
<dbReference type="Pfam" id="PF20653">
    <property type="entry name" value="COG6_C"/>
    <property type="match status" value="1"/>
</dbReference>
<dbReference type="OrthoDB" id="272987at2759"/>
<dbReference type="Proteomes" id="UP000654075">
    <property type="component" value="Unassembled WGS sequence"/>
</dbReference>
<gene>
    <name evidence="2" type="ORF">PGLA1383_LOCUS34883</name>
</gene>
<protein>
    <recommendedName>
        <fullName evidence="1">Conserved Oligomeric Golgi complex subunit 6 C-terminal domain-containing protein</fullName>
    </recommendedName>
</protein>
<evidence type="ECO:0000313" key="3">
    <source>
        <dbReference type="Proteomes" id="UP000654075"/>
    </source>
</evidence>
<dbReference type="SMART" id="SM01087">
    <property type="entry name" value="COG6"/>
    <property type="match status" value="1"/>
</dbReference>
<dbReference type="PANTHER" id="PTHR21506">
    <property type="entry name" value="COMPONENT OF OLIGOMERIC GOLGI COMPLEX 6"/>
    <property type="match status" value="1"/>
</dbReference>
<evidence type="ECO:0000313" key="2">
    <source>
        <dbReference type="EMBL" id="CAE8617220.1"/>
    </source>
</evidence>
<dbReference type="PANTHER" id="PTHR21506:SF0">
    <property type="entry name" value="CONSERVED OLIGOMERIC GOLGI COMPLEX SUBUNIT 6"/>
    <property type="match status" value="1"/>
</dbReference>
<accession>A0A813FTP7</accession>
<comment type="caution">
    <text evidence="2">The sequence shown here is derived from an EMBL/GenBank/DDBJ whole genome shotgun (WGS) entry which is preliminary data.</text>
</comment>
<feature type="domain" description="Conserved Oligomeric Golgi complex subunit 6 C-terminal" evidence="1">
    <location>
        <begin position="2"/>
        <end position="470"/>
    </location>
</feature>
<dbReference type="AlphaFoldDB" id="A0A813FTP7"/>
<feature type="non-terminal residue" evidence="2">
    <location>
        <position position="473"/>
    </location>
</feature>
<dbReference type="GO" id="GO:0017119">
    <property type="term" value="C:Golgi transport complex"/>
    <property type="evidence" value="ECO:0007669"/>
    <property type="project" value="InterPro"/>
</dbReference>
<dbReference type="InterPro" id="IPR010490">
    <property type="entry name" value="COG6"/>
</dbReference>